<proteinExistence type="predicted"/>
<reference evidence="1" key="1">
    <citation type="submission" date="2018-05" db="EMBL/GenBank/DDBJ databases">
        <authorList>
            <person name="Lanie J.A."/>
            <person name="Ng W.-L."/>
            <person name="Kazmierczak K.M."/>
            <person name="Andrzejewski T.M."/>
            <person name="Davidsen T.M."/>
            <person name="Wayne K.J."/>
            <person name="Tettelin H."/>
            <person name="Glass J.I."/>
            <person name="Rusch D."/>
            <person name="Podicherti R."/>
            <person name="Tsui H.-C.T."/>
            <person name="Winkler M.E."/>
        </authorList>
    </citation>
    <scope>NUCLEOTIDE SEQUENCE</scope>
</reference>
<organism evidence="1">
    <name type="scientific">marine metagenome</name>
    <dbReference type="NCBI Taxonomy" id="408172"/>
    <lineage>
        <taxon>unclassified sequences</taxon>
        <taxon>metagenomes</taxon>
        <taxon>ecological metagenomes</taxon>
    </lineage>
</organism>
<gene>
    <name evidence="1" type="ORF">METZ01_LOCUS379096</name>
</gene>
<name>A0A382TX00_9ZZZZ</name>
<protein>
    <submittedName>
        <fullName evidence="1">Uncharacterized protein</fullName>
    </submittedName>
</protein>
<sequence length="170" mass="19078">MKRKQLKMRIILTILTLLLSLTLGISAPPQEKVIDIEKITNSIKIGKLAGNRNLEFGVRNVLEEYLFEVGYDLNPNAPLKLQVELVFLDVLKTKRNFSVLHRNNEAVVIRLKGTLFRDGKKIKEVSAEESSSEISISTVIIDNGGQFNQTSLSNAIKKACETLILELEKT</sequence>
<accession>A0A382TX00</accession>
<evidence type="ECO:0000313" key="1">
    <source>
        <dbReference type="EMBL" id="SVD26242.1"/>
    </source>
</evidence>
<dbReference type="AlphaFoldDB" id="A0A382TX00"/>
<dbReference type="EMBL" id="UINC01139603">
    <property type="protein sequence ID" value="SVD26242.1"/>
    <property type="molecule type" value="Genomic_DNA"/>
</dbReference>